<keyword evidence="4" id="KW-1185">Reference proteome</keyword>
<evidence type="ECO:0000313" key="3">
    <source>
        <dbReference type="EMBL" id="PNS19647.1"/>
    </source>
</evidence>
<evidence type="ECO:0000313" key="4">
    <source>
        <dbReference type="Proteomes" id="UP000243797"/>
    </source>
</evidence>
<dbReference type="Proteomes" id="UP000243797">
    <property type="component" value="Unassembled WGS sequence"/>
</dbReference>
<proteinExistence type="predicted"/>
<dbReference type="InParanoid" id="A0A2K1QX70"/>
<name>A0A2K1QX70_9PEZI</name>
<keyword evidence="2" id="KW-1133">Transmembrane helix</keyword>
<feature type="transmembrane region" description="Helical" evidence="2">
    <location>
        <begin position="38"/>
        <end position="56"/>
    </location>
</feature>
<keyword evidence="2" id="KW-0812">Transmembrane</keyword>
<comment type="caution">
    <text evidence="3">The sequence shown here is derived from an EMBL/GenBank/DDBJ whole genome shotgun (WGS) entry which is preliminary data.</text>
</comment>
<dbReference type="AlphaFoldDB" id="A0A2K1QX70"/>
<dbReference type="EMBL" id="NKHZ01000031">
    <property type="protein sequence ID" value="PNS19647.1"/>
    <property type="molecule type" value="Genomic_DNA"/>
</dbReference>
<protein>
    <submittedName>
        <fullName evidence="3">Uncharacterized protein</fullName>
    </submittedName>
</protein>
<feature type="region of interest" description="Disordered" evidence="1">
    <location>
        <begin position="1"/>
        <end position="26"/>
    </location>
</feature>
<evidence type="ECO:0000256" key="2">
    <source>
        <dbReference type="SAM" id="Phobius"/>
    </source>
</evidence>
<keyword evidence="2" id="KW-0472">Membrane</keyword>
<dbReference type="OrthoDB" id="5138090at2759"/>
<accession>A0A2K1QX70</accession>
<gene>
    <name evidence="3" type="ORF">CAC42_7491</name>
</gene>
<sequence>MSTSKSHAPKSSVDIGSDFAWQKPAGSRPRRNAQAYRLLAIFSAILFGGLILSQALPTQEPASKSLGNASPGVSGSAHKAWFPGGSHRHSPAAAFYESQNVSSPEPMINAILHPERRSVSSPNKLWRFRLADDGELVLERSIHDKWSPVWWPHSSTYKKRGENIRHRYMTLDGKGAARVISVTRKEDSLRHELSWDSRRYIGCAGKLNNNTAPLTKELGSTILPQSLLLDDSGRLAIFDATAKTSCLLYEGTASEFRPWLATRVDMEYDIEYPDAVNDDWPAFTNSDMLLQLQLRAMLHQDLVRTNRSLELSARQLETTFNTAIVIPSYHGHLEYLHKFLRQVEQWQINVVVLDEDLKLFRNTLFNSSAGYIESVAFWLPGLRLIEFEKMHFEHYRPSVDVGRAIKKQHKTLIQDFKKNHGCLVTGKRYCSMQDSESIVIRTTVYADYVQEYLDNPFIIHNPDGRNGKGSFYVFFSEPLRDLFGMPQKDFVKLGWTLEYYCWIFDSTVYTQVAKLVAEKYPLATGSPQEWFTEIAYFFYVWMKKTPIPGPTHKWITAEELIGERVYNMTWNRVMRDEPQKSDGLAIIEDVRAWMHWFPGSLVPIAEQWNKRNLRLYKASDDWWQSMAFLSIAKGVVMCVSEQPRELYEAAMWGHLNH</sequence>
<reference evidence="3 4" key="1">
    <citation type="submission" date="2017-06" db="EMBL/GenBank/DDBJ databases">
        <title>Draft genome sequence of a variant of Elsinoe murrayae.</title>
        <authorList>
            <person name="Cheng Q."/>
        </authorList>
    </citation>
    <scope>NUCLEOTIDE SEQUENCE [LARGE SCALE GENOMIC DNA]</scope>
    <source>
        <strain evidence="3 4">CQ-2017a</strain>
    </source>
</reference>
<evidence type="ECO:0000256" key="1">
    <source>
        <dbReference type="SAM" id="MobiDB-lite"/>
    </source>
</evidence>
<organism evidence="3 4">
    <name type="scientific">Sphaceloma murrayae</name>
    <dbReference type="NCBI Taxonomy" id="2082308"/>
    <lineage>
        <taxon>Eukaryota</taxon>
        <taxon>Fungi</taxon>
        <taxon>Dikarya</taxon>
        <taxon>Ascomycota</taxon>
        <taxon>Pezizomycotina</taxon>
        <taxon>Dothideomycetes</taxon>
        <taxon>Dothideomycetidae</taxon>
        <taxon>Myriangiales</taxon>
        <taxon>Elsinoaceae</taxon>
        <taxon>Sphaceloma</taxon>
    </lineage>
</organism>